<name>A0ACC3YXS1_COLTU</name>
<dbReference type="EMBL" id="VUJX02000005">
    <property type="protein sequence ID" value="KAL0936760.1"/>
    <property type="molecule type" value="Genomic_DNA"/>
</dbReference>
<organism evidence="1 2">
    <name type="scientific">Colletotrichum truncatum</name>
    <name type="common">Anthracnose fungus</name>
    <name type="synonym">Colletotrichum capsici</name>
    <dbReference type="NCBI Taxonomy" id="5467"/>
    <lineage>
        <taxon>Eukaryota</taxon>
        <taxon>Fungi</taxon>
        <taxon>Dikarya</taxon>
        <taxon>Ascomycota</taxon>
        <taxon>Pezizomycotina</taxon>
        <taxon>Sordariomycetes</taxon>
        <taxon>Hypocreomycetidae</taxon>
        <taxon>Glomerellales</taxon>
        <taxon>Glomerellaceae</taxon>
        <taxon>Colletotrichum</taxon>
        <taxon>Colletotrichum truncatum species complex</taxon>
    </lineage>
</organism>
<gene>
    <name evidence="1" type="ORF">CTRU02_208975</name>
</gene>
<dbReference type="Proteomes" id="UP000805649">
    <property type="component" value="Unassembled WGS sequence"/>
</dbReference>
<evidence type="ECO:0000313" key="2">
    <source>
        <dbReference type="Proteomes" id="UP000805649"/>
    </source>
</evidence>
<sequence>MSADTQMQKAILVTGATGKQGGAVITSLLEAGAAKTHNILAVARNPGSASAKALESRGVKIVQGDLNDVPAIFAAAKTLLGGPEAEIWGVYSVQTAIGQGASAASEERQGKALVDEALANNVKHFVYSSIDRGGDSSYDNYIPRVQHFIGKYRIEHHLVDKAKDKMSWTILRPVAFMDNLTPGMGTKVTATSWRVAVQDKPLQLVAVRDVGWFAAQAFLRPQDFSGRQVPIAGDELTLQEANAIFKTKVGSEIPETFQFFVKFLHWMIADFGAMYRWFYTDGFRVDIPLVRREHSGLLTFEDWLEKESQFKTKSA</sequence>
<comment type="caution">
    <text evidence="1">The sequence shown here is derived from an EMBL/GenBank/DDBJ whole genome shotgun (WGS) entry which is preliminary data.</text>
</comment>
<evidence type="ECO:0000313" key="1">
    <source>
        <dbReference type="EMBL" id="KAL0936760.1"/>
    </source>
</evidence>
<reference evidence="1 2" key="1">
    <citation type="journal article" date="2020" name="Phytopathology">
        <title>Genome Sequence Resources of Colletotrichum truncatum, C. plurivorum, C. musicola, and C. sojae: Four Species Pathogenic to Soybean (Glycine max).</title>
        <authorList>
            <person name="Rogerio F."/>
            <person name="Boufleur T.R."/>
            <person name="Ciampi-Guillardi M."/>
            <person name="Sukno S.A."/>
            <person name="Thon M.R."/>
            <person name="Massola Junior N.S."/>
            <person name="Baroncelli R."/>
        </authorList>
    </citation>
    <scope>NUCLEOTIDE SEQUENCE [LARGE SCALE GENOMIC DNA]</scope>
    <source>
        <strain evidence="1 2">CMES1059</strain>
    </source>
</reference>
<keyword evidence="2" id="KW-1185">Reference proteome</keyword>
<accession>A0ACC3YXS1</accession>
<proteinExistence type="predicted"/>
<protein>
    <submittedName>
        <fullName evidence="1">Nucleoside-diphosphate-sugar epimerase family protein</fullName>
    </submittedName>
</protein>